<reference evidence="10" key="1">
    <citation type="journal article" date="2019" name="Int. J. Syst. Evol. Microbiol.">
        <title>The Global Catalogue of Microorganisms (GCM) 10K type strain sequencing project: providing services to taxonomists for standard genome sequencing and annotation.</title>
        <authorList>
            <consortium name="The Broad Institute Genomics Platform"/>
            <consortium name="The Broad Institute Genome Sequencing Center for Infectious Disease"/>
            <person name="Wu L."/>
            <person name="Ma J."/>
        </authorList>
    </citation>
    <scope>NUCLEOTIDE SEQUENCE [LARGE SCALE GENOMIC DNA]</scope>
    <source>
        <strain evidence="10">JCM 17933</strain>
    </source>
</reference>
<proteinExistence type="predicted"/>
<evidence type="ECO:0000256" key="2">
    <source>
        <dbReference type="ARBA" id="ARBA00022448"/>
    </source>
</evidence>
<dbReference type="SUPFAM" id="SSF103473">
    <property type="entry name" value="MFS general substrate transporter"/>
    <property type="match status" value="1"/>
</dbReference>
<dbReference type="InterPro" id="IPR036259">
    <property type="entry name" value="MFS_trans_sf"/>
</dbReference>
<dbReference type="PANTHER" id="PTHR23513">
    <property type="entry name" value="INTEGRAL MEMBRANE EFFLUX PROTEIN-RELATED"/>
    <property type="match status" value="1"/>
</dbReference>
<dbReference type="InterPro" id="IPR020846">
    <property type="entry name" value="MFS_dom"/>
</dbReference>
<keyword evidence="3" id="KW-1003">Cell membrane</keyword>
<name>A0ABP8R6R6_9ACTN</name>
<dbReference type="EMBL" id="BAABHF010000061">
    <property type="protein sequence ID" value="GAA4519262.1"/>
    <property type="molecule type" value="Genomic_DNA"/>
</dbReference>
<feature type="transmembrane region" description="Helical" evidence="7">
    <location>
        <begin position="52"/>
        <end position="73"/>
    </location>
</feature>
<accession>A0ABP8R6R6</accession>
<sequence>MALVSDWRRRTFSSLTDRNYRAYFLGSAVSVSGTWMQRVAQDWLVLQLTHSGVALGTASALQFAPVLFLGAWGGAVIDRVDRRRLLLLTQLLSAVLAAVLGLVTATGLVTLWMVYALTLGLGVVTVFDSPARQTFVAEMVGTEKVINAQSLYSTVHNGGRLVGPALAGIVIAWLGVSAAFWINALSFVAMIVALASMDVGALQRVPPTPRAPRQIREGMAYLWGHAELRVSLLLVAVVGVFGQNFRVVLPLLAQDTYRGGAQSYGYLTAALGLGAVTGALGSAARSRSSLRGLLLTCLAFGGVNLLAAAMPSFVLALLAIVGIGVTNIVLNTVARTLMVIASDPPMRGRVMALYSIVFLGSTPIGGPLVGWACEEWGARSGFVIAGLTAAVAAAAMAGTVRGGSFTTNP</sequence>
<dbReference type="Proteomes" id="UP001500503">
    <property type="component" value="Unassembled WGS sequence"/>
</dbReference>
<dbReference type="Pfam" id="PF05977">
    <property type="entry name" value="MFS_3"/>
    <property type="match status" value="1"/>
</dbReference>
<feature type="domain" description="Major facilitator superfamily (MFS) profile" evidence="8">
    <location>
        <begin position="1"/>
        <end position="404"/>
    </location>
</feature>
<feature type="transmembrane region" description="Helical" evidence="7">
    <location>
        <begin position="20"/>
        <end position="40"/>
    </location>
</feature>
<feature type="transmembrane region" description="Helical" evidence="7">
    <location>
        <begin position="109"/>
        <end position="127"/>
    </location>
</feature>
<feature type="transmembrane region" description="Helical" evidence="7">
    <location>
        <begin position="313"/>
        <end position="330"/>
    </location>
</feature>
<evidence type="ECO:0000256" key="3">
    <source>
        <dbReference type="ARBA" id="ARBA00022475"/>
    </source>
</evidence>
<comment type="subcellular location">
    <subcellularLocation>
        <location evidence="1">Cell membrane</location>
        <topology evidence="1">Multi-pass membrane protein</topology>
    </subcellularLocation>
</comment>
<evidence type="ECO:0000313" key="9">
    <source>
        <dbReference type="EMBL" id="GAA4519262.1"/>
    </source>
</evidence>
<feature type="transmembrane region" description="Helical" evidence="7">
    <location>
        <begin position="378"/>
        <end position="400"/>
    </location>
</feature>
<dbReference type="PROSITE" id="PS50850">
    <property type="entry name" value="MFS"/>
    <property type="match status" value="1"/>
</dbReference>
<keyword evidence="2" id="KW-0813">Transport</keyword>
<comment type="caution">
    <text evidence="9">The sequence shown here is derived from an EMBL/GenBank/DDBJ whole genome shotgun (WGS) entry which is preliminary data.</text>
</comment>
<feature type="transmembrane region" description="Helical" evidence="7">
    <location>
        <begin position="264"/>
        <end position="283"/>
    </location>
</feature>
<feature type="transmembrane region" description="Helical" evidence="7">
    <location>
        <begin position="226"/>
        <end position="244"/>
    </location>
</feature>
<gene>
    <name evidence="9" type="ORF">GCM10023191_094610</name>
</gene>
<evidence type="ECO:0000256" key="5">
    <source>
        <dbReference type="ARBA" id="ARBA00022989"/>
    </source>
</evidence>
<organism evidence="9 10">
    <name type="scientific">Actinoallomurus oryzae</name>
    <dbReference type="NCBI Taxonomy" id="502180"/>
    <lineage>
        <taxon>Bacteria</taxon>
        <taxon>Bacillati</taxon>
        <taxon>Actinomycetota</taxon>
        <taxon>Actinomycetes</taxon>
        <taxon>Streptosporangiales</taxon>
        <taxon>Thermomonosporaceae</taxon>
        <taxon>Actinoallomurus</taxon>
    </lineage>
</organism>
<evidence type="ECO:0000313" key="10">
    <source>
        <dbReference type="Proteomes" id="UP001500503"/>
    </source>
</evidence>
<evidence type="ECO:0000256" key="6">
    <source>
        <dbReference type="ARBA" id="ARBA00023136"/>
    </source>
</evidence>
<dbReference type="Gene3D" id="1.20.1250.20">
    <property type="entry name" value="MFS general substrate transporter like domains"/>
    <property type="match status" value="1"/>
</dbReference>
<keyword evidence="6 7" id="KW-0472">Membrane</keyword>
<evidence type="ECO:0000256" key="7">
    <source>
        <dbReference type="SAM" id="Phobius"/>
    </source>
</evidence>
<keyword evidence="10" id="KW-1185">Reference proteome</keyword>
<dbReference type="PANTHER" id="PTHR23513:SF11">
    <property type="entry name" value="STAPHYLOFERRIN A TRANSPORTER"/>
    <property type="match status" value="1"/>
</dbReference>
<feature type="transmembrane region" description="Helical" evidence="7">
    <location>
        <begin position="161"/>
        <end position="181"/>
    </location>
</feature>
<protein>
    <submittedName>
        <fullName evidence="9">MFS transporter</fullName>
    </submittedName>
</protein>
<feature type="transmembrane region" description="Helical" evidence="7">
    <location>
        <begin position="351"/>
        <end position="372"/>
    </location>
</feature>
<evidence type="ECO:0000259" key="8">
    <source>
        <dbReference type="PROSITE" id="PS50850"/>
    </source>
</evidence>
<dbReference type="CDD" id="cd06173">
    <property type="entry name" value="MFS_MefA_like"/>
    <property type="match status" value="1"/>
</dbReference>
<keyword evidence="4 7" id="KW-0812">Transmembrane</keyword>
<evidence type="ECO:0000256" key="1">
    <source>
        <dbReference type="ARBA" id="ARBA00004651"/>
    </source>
</evidence>
<dbReference type="InterPro" id="IPR010290">
    <property type="entry name" value="TM_effector"/>
</dbReference>
<feature type="transmembrane region" description="Helical" evidence="7">
    <location>
        <begin position="85"/>
        <end position="103"/>
    </location>
</feature>
<keyword evidence="5 7" id="KW-1133">Transmembrane helix</keyword>
<evidence type="ECO:0000256" key="4">
    <source>
        <dbReference type="ARBA" id="ARBA00022692"/>
    </source>
</evidence>